<evidence type="ECO:0000256" key="11">
    <source>
        <dbReference type="SAM" id="MobiDB-lite"/>
    </source>
</evidence>
<comment type="caution">
    <text evidence="13">The sequence shown here is derived from an EMBL/GenBank/DDBJ whole genome shotgun (WGS) entry which is preliminary data.</text>
</comment>
<dbReference type="OrthoDB" id="9909019at2759"/>
<evidence type="ECO:0000313" key="13">
    <source>
        <dbReference type="EMBL" id="ORX60605.1"/>
    </source>
</evidence>
<dbReference type="InterPro" id="IPR001594">
    <property type="entry name" value="Palmitoyltrfase_DHHC"/>
</dbReference>
<keyword evidence="3 10" id="KW-0812">Transmembrane</keyword>
<feature type="transmembrane region" description="Helical" evidence="10">
    <location>
        <begin position="273"/>
        <end position="293"/>
    </location>
</feature>
<evidence type="ECO:0000256" key="2">
    <source>
        <dbReference type="ARBA" id="ARBA00022679"/>
    </source>
</evidence>
<dbReference type="AlphaFoldDB" id="A0A1X2GT27"/>
<feature type="transmembrane region" description="Helical" evidence="10">
    <location>
        <begin position="233"/>
        <end position="253"/>
    </location>
</feature>
<protein>
    <recommendedName>
        <fullName evidence="10">Palmitoyltransferase</fullName>
        <ecNumber evidence="10">2.3.1.225</ecNumber>
    </recommendedName>
</protein>
<dbReference type="InterPro" id="IPR039859">
    <property type="entry name" value="PFA4/ZDH16/20/ERF2-like"/>
</dbReference>
<keyword evidence="14" id="KW-1185">Reference proteome</keyword>
<gene>
    <name evidence="13" type="ORF">DM01DRAFT_1317223</name>
</gene>
<keyword evidence="2 10" id="KW-0808">Transferase</keyword>
<evidence type="ECO:0000256" key="4">
    <source>
        <dbReference type="ARBA" id="ARBA00022989"/>
    </source>
</evidence>
<name>A0A1X2GT27_9FUNG</name>
<proteinExistence type="inferred from homology"/>
<keyword evidence="7" id="KW-0449">Lipoprotein</keyword>
<feature type="transmembrane region" description="Helical" evidence="10">
    <location>
        <begin position="49"/>
        <end position="69"/>
    </location>
</feature>
<evidence type="ECO:0000256" key="1">
    <source>
        <dbReference type="ARBA" id="ARBA00004141"/>
    </source>
</evidence>
<comment type="domain">
    <text evidence="10">The DHHC domain is required for palmitoyltransferase activity.</text>
</comment>
<evidence type="ECO:0000256" key="3">
    <source>
        <dbReference type="ARBA" id="ARBA00022692"/>
    </source>
</evidence>
<keyword evidence="4 10" id="KW-1133">Transmembrane helix</keyword>
<comment type="subcellular location">
    <subcellularLocation>
        <location evidence="1">Membrane</location>
        <topology evidence="1">Multi-pass membrane protein</topology>
    </subcellularLocation>
</comment>
<feature type="domain" description="Palmitoyltransferase DHHC" evidence="12">
    <location>
        <begin position="188"/>
        <end position="310"/>
    </location>
</feature>
<dbReference type="STRING" id="101127.A0A1X2GT27"/>
<feature type="compositionally biased region" description="Polar residues" evidence="11">
    <location>
        <begin position="144"/>
        <end position="166"/>
    </location>
</feature>
<evidence type="ECO:0000259" key="12">
    <source>
        <dbReference type="Pfam" id="PF01529"/>
    </source>
</evidence>
<dbReference type="GO" id="GO:0019706">
    <property type="term" value="F:protein-cysteine S-palmitoyltransferase activity"/>
    <property type="evidence" value="ECO:0007669"/>
    <property type="project" value="UniProtKB-EC"/>
</dbReference>
<feature type="region of interest" description="Disordered" evidence="11">
    <location>
        <begin position="121"/>
        <end position="173"/>
    </location>
</feature>
<comment type="similarity">
    <text evidence="10">Belongs to the DHHC palmitoyltransferase family.</text>
</comment>
<dbReference type="Proteomes" id="UP000242146">
    <property type="component" value="Unassembled WGS sequence"/>
</dbReference>
<evidence type="ECO:0000313" key="14">
    <source>
        <dbReference type="Proteomes" id="UP000242146"/>
    </source>
</evidence>
<organism evidence="13 14">
    <name type="scientific">Hesseltinella vesiculosa</name>
    <dbReference type="NCBI Taxonomy" id="101127"/>
    <lineage>
        <taxon>Eukaryota</taxon>
        <taxon>Fungi</taxon>
        <taxon>Fungi incertae sedis</taxon>
        <taxon>Mucoromycota</taxon>
        <taxon>Mucoromycotina</taxon>
        <taxon>Mucoromycetes</taxon>
        <taxon>Mucorales</taxon>
        <taxon>Cunninghamellaceae</taxon>
        <taxon>Hesseltinella</taxon>
    </lineage>
</organism>
<comment type="catalytic activity">
    <reaction evidence="9 10">
        <text>L-cysteinyl-[protein] + hexadecanoyl-CoA = S-hexadecanoyl-L-cysteinyl-[protein] + CoA</text>
        <dbReference type="Rhea" id="RHEA:36683"/>
        <dbReference type="Rhea" id="RHEA-COMP:10131"/>
        <dbReference type="Rhea" id="RHEA-COMP:11032"/>
        <dbReference type="ChEBI" id="CHEBI:29950"/>
        <dbReference type="ChEBI" id="CHEBI:57287"/>
        <dbReference type="ChEBI" id="CHEBI:57379"/>
        <dbReference type="ChEBI" id="CHEBI:74151"/>
        <dbReference type="EC" id="2.3.1.225"/>
    </reaction>
</comment>
<keyword evidence="8 10" id="KW-0012">Acyltransferase</keyword>
<dbReference type="PROSITE" id="PS50216">
    <property type="entry name" value="DHHC"/>
    <property type="match status" value="1"/>
</dbReference>
<keyword evidence="6" id="KW-0564">Palmitate</keyword>
<evidence type="ECO:0000256" key="10">
    <source>
        <dbReference type="RuleBase" id="RU079119"/>
    </source>
</evidence>
<feature type="transmembrane region" description="Helical" evidence="10">
    <location>
        <begin position="12"/>
        <end position="37"/>
    </location>
</feature>
<evidence type="ECO:0000256" key="5">
    <source>
        <dbReference type="ARBA" id="ARBA00023136"/>
    </source>
</evidence>
<sequence>MALATLRKIQRCCTWTLNASPVILLALILSWAFWAYYFRLCLDLIANEHIAQGCLYGLFFLPLFVMTIWSYCKVTRTSPGTTVEILKKQDTLNDIEQGYQDSEYVQLLHHENEVAVLPIVQDHHDNDPNPTPRLNIDSDKMLDSSHTPPTLHTASSISTLQTSPSTRMLPPPSPMTPVSITVKRDGAPRFCQKCQLIKHDRSHHCRSCKRCVLKMDHHCPWVNNCVGFYNYKFFYLFIVYGALLCVYTLATTLPPTIAILQQPMGILNIDFNYVFLAFTAGVFALFLVPFSLFHTRQLCKNRTTIEFYEKANFRLGHASPSRTRSDIMRSKYFNPWDLGTRANVEQVLGKNPWQWFLPIGQPMGNGCQYPLSTYAYNTLAIDENEH</sequence>
<keyword evidence="5 10" id="KW-0472">Membrane</keyword>
<evidence type="ECO:0000256" key="8">
    <source>
        <dbReference type="ARBA" id="ARBA00023315"/>
    </source>
</evidence>
<dbReference type="PANTHER" id="PTHR12246">
    <property type="entry name" value="PALMITOYLTRANSFERASE ZDHHC16"/>
    <property type="match status" value="1"/>
</dbReference>
<accession>A0A1X2GT27</accession>
<evidence type="ECO:0000256" key="9">
    <source>
        <dbReference type="ARBA" id="ARBA00048048"/>
    </source>
</evidence>
<dbReference type="EMBL" id="MCGT01000004">
    <property type="protein sequence ID" value="ORX60605.1"/>
    <property type="molecule type" value="Genomic_DNA"/>
</dbReference>
<dbReference type="EC" id="2.3.1.225" evidence="10"/>
<evidence type="ECO:0000256" key="6">
    <source>
        <dbReference type="ARBA" id="ARBA00023139"/>
    </source>
</evidence>
<dbReference type="Pfam" id="PF01529">
    <property type="entry name" value="DHHC"/>
    <property type="match status" value="1"/>
</dbReference>
<evidence type="ECO:0000256" key="7">
    <source>
        <dbReference type="ARBA" id="ARBA00023288"/>
    </source>
</evidence>
<dbReference type="GO" id="GO:0016020">
    <property type="term" value="C:membrane"/>
    <property type="evidence" value="ECO:0007669"/>
    <property type="project" value="UniProtKB-SubCell"/>
</dbReference>
<reference evidence="13 14" key="1">
    <citation type="submission" date="2016-07" db="EMBL/GenBank/DDBJ databases">
        <title>Pervasive Adenine N6-methylation of Active Genes in Fungi.</title>
        <authorList>
            <consortium name="DOE Joint Genome Institute"/>
            <person name="Mondo S.J."/>
            <person name="Dannebaum R.O."/>
            <person name="Kuo R.C."/>
            <person name="Labutti K."/>
            <person name="Haridas S."/>
            <person name="Kuo A."/>
            <person name="Salamov A."/>
            <person name="Ahrendt S.R."/>
            <person name="Lipzen A."/>
            <person name="Sullivan W."/>
            <person name="Andreopoulos W.B."/>
            <person name="Clum A."/>
            <person name="Lindquist E."/>
            <person name="Daum C."/>
            <person name="Ramamoorthy G.K."/>
            <person name="Gryganskyi A."/>
            <person name="Culley D."/>
            <person name="Magnuson J.K."/>
            <person name="James T.Y."/>
            <person name="O'Malley M.A."/>
            <person name="Stajich J.E."/>
            <person name="Spatafora J.W."/>
            <person name="Visel A."/>
            <person name="Grigoriev I.V."/>
        </authorList>
    </citation>
    <scope>NUCLEOTIDE SEQUENCE [LARGE SCALE GENOMIC DNA]</scope>
    <source>
        <strain evidence="13 14">NRRL 3301</strain>
    </source>
</reference>